<evidence type="ECO:0000259" key="2">
    <source>
        <dbReference type="PROSITE" id="PS51352"/>
    </source>
</evidence>
<gene>
    <name evidence="3" type="ORF">EDB95_3825</name>
</gene>
<dbReference type="Pfam" id="PF08534">
    <property type="entry name" value="Redoxin"/>
    <property type="match status" value="1"/>
</dbReference>
<reference evidence="3 4" key="1">
    <citation type="submission" date="2019-03" db="EMBL/GenBank/DDBJ databases">
        <title>Genomic Encyclopedia of Type Strains, Phase IV (KMG-IV): sequencing the most valuable type-strain genomes for metagenomic binning, comparative biology and taxonomic classification.</title>
        <authorList>
            <person name="Goeker M."/>
        </authorList>
    </citation>
    <scope>NUCLEOTIDE SEQUENCE [LARGE SCALE GENOMIC DNA]</scope>
    <source>
        <strain evidence="3 4">DSM 100059</strain>
    </source>
</reference>
<dbReference type="AlphaFoldDB" id="A0A4R8DEM1"/>
<proteinExistence type="predicted"/>
<evidence type="ECO:0000256" key="1">
    <source>
        <dbReference type="SAM" id="SignalP"/>
    </source>
</evidence>
<dbReference type="Proteomes" id="UP000294498">
    <property type="component" value="Unassembled WGS sequence"/>
</dbReference>
<keyword evidence="4" id="KW-1185">Reference proteome</keyword>
<dbReference type="PANTHER" id="PTHR42852">
    <property type="entry name" value="THIOL:DISULFIDE INTERCHANGE PROTEIN DSBE"/>
    <property type="match status" value="1"/>
</dbReference>
<dbReference type="Gene3D" id="3.40.30.10">
    <property type="entry name" value="Glutaredoxin"/>
    <property type="match status" value="1"/>
</dbReference>
<comment type="caution">
    <text evidence="3">The sequence shown here is derived from an EMBL/GenBank/DDBJ whole genome shotgun (WGS) entry which is preliminary data.</text>
</comment>
<evidence type="ECO:0000313" key="4">
    <source>
        <dbReference type="Proteomes" id="UP000294498"/>
    </source>
</evidence>
<dbReference type="PROSITE" id="PS51352">
    <property type="entry name" value="THIOREDOXIN_2"/>
    <property type="match status" value="1"/>
</dbReference>
<feature type="domain" description="Thioredoxin" evidence="2">
    <location>
        <begin position="256"/>
        <end position="421"/>
    </location>
</feature>
<feature type="signal peptide" evidence="1">
    <location>
        <begin position="1"/>
        <end position="34"/>
    </location>
</feature>
<feature type="chain" id="PRO_5020530034" evidence="1">
    <location>
        <begin position="35"/>
        <end position="424"/>
    </location>
</feature>
<sequence length="424" mass="47100">MRGPFSLTYPLYLCNMRRIAFAVLALSLSLGASAQLYHGWWQGNLVRPDGQNIVFNFLVRDSAGKTVLYVRNASERLLVDDIRFAGDSVHIRMPFFEAGFRLQLQPDGRLTGQFVRRLAQGELVQPFFAVPRTTERFFLSNGPATVQAQGRYAVRFIGRNGATLDTAVGEFFQDGNHVTGTFLTPSGDDRYLEGVVTGDSLKVSTFDGNHSFVFAAAIDGNHALHGRVYSNIAPSGTWEGVWNPQAGLPDEASHLLNKDSSVLHFRFPDLDSSLVSIGDARFRGKVVVIQIMGSWCPNCMDETAFLAPWYKANRHRGVEIIGLAYERSTDFARSKRGVETFKNRFHATYPMLITGVTVGDPDKAAKTLPQLDAINAFPSTLFLDKHGRVRRITAGFEGPGTGEHYAEFQKDFNDYIDSLLAEKD</sequence>
<dbReference type="SUPFAM" id="SSF52833">
    <property type="entry name" value="Thioredoxin-like"/>
    <property type="match status" value="1"/>
</dbReference>
<dbReference type="InterPro" id="IPR036249">
    <property type="entry name" value="Thioredoxin-like_sf"/>
</dbReference>
<dbReference type="GO" id="GO:0016491">
    <property type="term" value="F:oxidoreductase activity"/>
    <property type="evidence" value="ECO:0007669"/>
    <property type="project" value="InterPro"/>
</dbReference>
<organism evidence="3 4">
    <name type="scientific">Dinghuibacter silviterrae</name>
    <dbReference type="NCBI Taxonomy" id="1539049"/>
    <lineage>
        <taxon>Bacteria</taxon>
        <taxon>Pseudomonadati</taxon>
        <taxon>Bacteroidota</taxon>
        <taxon>Chitinophagia</taxon>
        <taxon>Chitinophagales</taxon>
        <taxon>Chitinophagaceae</taxon>
        <taxon>Dinghuibacter</taxon>
    </lineage>
</organism>
<dbReference type="InterPro" id="IPR050553">
    <property type="entry name" value="Thioredoxin_ResA/DsbE_sf"/>
</dbReference>
<dbReference type="OrthoDB" id="616241at2"/>
<dbReference type="InterPro" id="IPR013740">
    <property type="entry name" value="Redoxin"/>
</dbReference>
<evidence type="ECO:0000313" key="3">
    <source>
        <dbReference type="EMBL" id="TDW96003.1"/>
    </source>
</evidence>
<name>A0A4R8DEM1_9BACT</name>
<keyword evidence="1" id="KW-0732">Signal</keyword>
<dbReference type="PANTHER" id="PTHR42852:SF13">
    <property type="entry name" value="PROTEIN DIPZ"/>
    <property type="match status" value="1"/>
</dbReference>
<protein>
    <submittedName>
        <fullName evidence="3">Redoxin</fullName>
    </submittedName>
</protein>
<accession>A0A4R8DEM1</accession>
<dbReference type="InterPro" id="IPR013766">
    <property type="entry name" value="Thioredoxin_domain"/>
</dbReference>
<dbReference type="EMBL" id="SODV01000002">
    <property type="protein sequence ID" value="TDW96003.1"/>
    <property type="molecule type" value="Genomic_DNA"/>
</dbReference>
<dbReference type="CDD" id="cd02966">
    <property type="entry name" value="TlpA_like_family"/>
    <property type="match status" value="1"/>
</dbReference>